<dbReference type="EMBL" id="CP104778">
    <property type="protein sequence ID" value="WPC21863.1"/>
    <property type="molecule type" value="Genomic_DNA"/>
</dbReference>
<dbReference type="RefSeq" id="WP_057774943.1">
    <property type="nucleotide sequence ID" value="NZ_BBIM01000006.1"/>
</dbReference>
<keyword evidence="2" id="KW-1185">Reference proteome</keyword>
<accession>A0ABZ0Q4E7</accession>
<organism evidence="1 2">
    <name type="scientific">Pediococcus inopinatus</name>
    <dbReference type="NCBI Taxonomy" id="114090"/>
    <lineage>
        <taxon>Bacteria</taxon>
        <taxon>Bacillati</taxon>
        <taxon>Bacillota</taxon>
        <taxon>Bacilli</taxon>
        <taxon>Lactobacillales</taxon>
        <taxon>Lactobacillaceae</taxon>
        <taxon>Pediococcus</taxon>
    </lineage>
</organism>
<reference evidence="2" key="1">
    <citation type="submission" date="2024-06" db="EMBL/GenBank/DDBJ databases">
        <authorList>
            <person name="Chang H.C."/>
            <person name="Mun S.Y."/>
        </authorList>
    </citation>
    <scope>NUCLEOTIDE SEQUENCE [LARGE SCALE GENOMIC DNA]</scope>
    <source>
        <strain evidence="2">KT1</strain>
    </source>
</reference>
<dbReference type="Proteomes" id="UP001302696">
    <property type="component" value="Chromosome"/>
</dbReference>
<evidence type="ECO:0000313" key="1">
    <source>
        <dbReference type="EMBL" id="WPC21863.1"/>
    </source>
</evidence>
<name>A0ABZ0Q4E7_9LACO</name>
<sequence length="197" mass="22334">MNISADILKSQITFKPQKDGVDPFLSWAHIQINGEEYPRGGKSILKHRVAHPKMRSKTTVTFDDDKITILIEGNQYKSYPINQLKSLTVLIMRGFAVYYPGRVSNNTIAILEFPDTTYYFDTPTPLPAAVLLASPIFNQTTVNDPMHLKQFGSIQSLQDMNDAIARKGYENMVKDTPLSWLATTFNPEEEPYQLMSN</sequence>
<evidence type="ECO:0000313" key="2">
    <source>
        <dbReference type="Proteomes" id="UP001302696"/>
    </source>
</evidence>
<protein>
    <submittedName>
        <fullName evidence="1">Uncharacterized protein</fullName>
    </submittedName>
</protein>
<gene>
    <name evidence="1" type="ORF">N6G96_01195</name>
</gene>
<proteinExistence type="predicted"/>